<name>A0A4R7ZES6_9FIRM</name>
<keyword evidence="1" id="KW-0732">Signal</keyword>
<gene>
    <name evidence="2" type="ORF">EDD63_12842</name>
</gene>
<dbReference type="Pfam" id="PF01297">
    <property type="entry name" value="ZnuA"/>
    <property type="match status" value="1"/>
</dbReference>
<dbReference type="OrthoDB" id="9810636at2"/>
<organism evidence="2 3">
    <name type="scientific">Breznakia blatticola</name>
    <dbReference type="NCBI Taxonomy" id="1754012"/>
    <lineage>
        <taxon>Bacteria</taxon>
        <taxon>Bacillati</taxon>
        <taxon>Bacillota</taxon>
        <taxon>Erysipelotrichia</taxon>
        <taxon>Erysipelotrichales</taxon>
        <taxon>Erysipelotrichaceae</taxon>
        <taxon>Breznakia</taxon>
    </lineage>
</organism>
<protein>
    <submittedName>
        <fullName evidence="2">ABC-type Zn uptake system ZnuABC Zn-binding protein ZnuA</fullName>
    </submittedName>
</protein>
<feature type="signal peptide" evidence="1">
    <location>
        <begin position="1"/>
        <end position="21"/>
    </location>
</feature>
<proteinExistence type="predicted"/>
<accession>A0A4R7ZES6</accession>
<dbReference type="PROSITE" id="PS51257">
    <property type="entry name" value="PROKAR_LIPOPROTEIN"/>
    <property type="match status" value="1"/>
</dbReference>
<dbReference type="Proteomes" id="UP000294743">
    <property type="component" value="Unassembled WGS sequence"/>
</dbReference>
<evidence type="ECO:0000313" key="2">
    <source>
        <dbReference type="EMBL" id="TDW16137.1"/>
    </source>
</evidence>
<sequence length="313" mass="36332">MKKLMVCVLFLSCFMMGGCSKNEYQIAVTSYPIKFLVERIGEPHITVESISNGETIQSASITSEYQIILNDSDALLFISGMEPYFEIYGKELRNDAKNYLDLQGYGYFNDFARYTKNSVGTLVQEPYYEGNQFSTINTYTKDPFIWMDPLQMISAAESIRDYMISLYPHLEDDFRKNYDALEIELTNLDAHFQTLKSKEISFVSTTASFGNWQNTYDMHVYPLCLSKFGATPTDDQLEIILQRIRDDGVRYIVHEQNLNPEMEELYQTVRDELGLISIEINNMSALTNEDREENRDYLTIMYENFKVLEGIEN</sequence>
<dbReference type="InterPro" id="IPR006127">
    <property type="entry name" value="ZnuA-like"/>
</dbReference>
<dbReference type="SUPFAM" id="SSF53807">
    <property type="entry name" value="Helical backbone' metal receptor"/>
    <property type="match status" value="1"/>
</dbReference>
<dbReference type="PANTHER" id="PTHR42953">
    <property type="entry name" value="HIGH-AFFINITY ZINC UPTAKE SYSTEM PROTEIN ZNUA-RELATED"/>
    <property type="match status" value="1"/>
</dbReference>
<feature type="chain" id="PRO_5039246452" evidence="1">
    <location>
        <begin position="22"/>
        <end position="313"/>
    </location>
</feature>
<dbReference type="GO" id="GO:0046872">
    <property type="term" value="F:metal ion binding"/>
    <property type="evidence" value="ECO:0007669"/>
    <property type="project" value="InterPro"/>
</dbReference>
<evidence type="ECO:0000313" key="3">
    <source>
        <dbReference type="Proteomes" id="UP000294743"/>
    </source>
</evidence>
<dbReference type="PANTHER" id="PTHR42953:SF8">
    <property type="entry name" value="ZINT DOMAIN-CONTAINING PROTEIN"/>
    <property type="match status" value="1"/>
</dbReference>
<dbReference type="Gene3D" id="3.40.50.1980">
    <property type="entry name" value="Nitrogenase molybdenum iron protein domain"/>
    <property type="match status" value="2"/>
</dbReference>
<reference evidence="2 3" key="1">
    <citation type="submission" date="2019-03" db="EMBL/GenBank/DDBJ databases">
        <title>Genomic Encyclopedia of Type Strains, Phase IV (KMG-IV): sequencing the most valuable type-strain genomes for metagenomic binning, comparative biology and taxonomic classification.</title>
        <authorList>
            <person name="Goeker M."/>
        </authorList>
    </citation>
    <scope>NUCLEOTIDE SEQUENCE [LARGE SCALE GENOMIC DNA]</scope>
    <source>
        <strain evidence="2 3">DSM 28867</strain>
    </source>
</reference>
<dbReference type="AlphaFoldDB" id="A0A4R7ZES6"/>
<dbReference type="InterPro" id="IPR050492">
    <property type="entry name" value="Bact_metal-bind_prot9"/>
</dbReference>
<dbReference type="GO" id="GO:0030001">
    <property type="term" value="P:metal ion transport"/>
    <property type="evidence" value="ECO:0007669"/>
    <property type="project" value="InterPro"/>
</dbReference>
<keyword evidence="3" id="KW-1185">Reference proteome</keyword>
<evidence type="ECO:0000256" key="1">
    <source>
        <dbReference type="SAM" id="SignalP"/>
    </source>
</evidence>
<dbReference type="EMBL" id="SODD01000028">
    <property type="protein sequence ID" value="TDW16137.1"/>
    <property type="molecule type" value="Genomic_DNA"/>
</dbReference>
<comment type="caution">
    <text evidence="2">The sequence shown here is derived from an EMBL/GenBank/DDBJ whole genome shotgun (WGS) entry which is preliminary data.</text>
</comment>
<dbReference type="RefSeq" id="WP_134170212.1">
    <property type="nucleotide sequence ID" value="NZ_SODD01000028.1"/>
</dbReference>